<feature type="transmembrane region" description="Helical" evidence="7">
    <location>
        <begin position="52"/>
        <end position="74"/>
    </location>
</feature>
<evidence type="ECO:0000313" key="9">
    <source>
        <dbReference type="Proteomes" id="UP000021315"/>
    </source>
</evidence>
<comment type="caution">
    <text evidence="8">The sequence shown here is derived from an EMBL/GenBank/DDBJ whole genome shotgun (WGS) entry which is preliminary data.</text>
</comment>
<dbReference type="PANTHER" id="PTHR38766:SF1">
    <property type="entry name" value="FLAGELLAR PROTEIN FLIO"/>
    <property type="match status" value="1"/>
</dbReference>
<evidence type="ECO:0000256" key="3">
    <source>
        <dbReference type="ARBA" id="ARBA00022989"/>
    </source>
</evidence>
<keyword evidence="8" id="KW-0966">Cell projection</keyword>
<keyword evidence="8" id="KW-0282">Flagellum</keyword>
<dbReference type="InterPro" id="IPR022781">
    <property type="entry name" value="Flagellar_biosynth_FliO"/>
</dbReference>
<dbReference type="NCBIfam" id="TIGR03500">
    <property type="entry name" value="FliO_TIGR"/>
    <property type="match status" value="1"/>
</dbReference>
<keyword evidence="8" id="KW-0969">Cilium</keyword>
<dbReference type="PANTHER" id="PTHR38766">
    <property type="entry name" value="FLAGELLAR PROTEIN FLIO"/>
    <property type="match status" value="1"/>
</dbReference>
<organism evidence="8 9">
    <name type="scientific">Candidatus Accumulibacter cognatus</name>
    <dbReference type="NCBI Taxonomy" id="2954383"/>
    <lineage>
        <taxon>Bacteria</taxon>
        <taxon>Pseudomonadati</taxon>
        <taxon>Pseudomonadota</taxon>
        <taxon>Betaproteobacteria</taxon>
        <taxon>Candidatus Accumulibacter</taxon>
    </lineage>
</organism>
<keyword evidence="2 7" id="KW-0812">Transmembrane</keyword>
<keyword evidence="5 7" id="KW-0975">Bacterial flagellum</keyword>
<comment type="similarity">
    <text evidence="6 7">Belongs to the FliO/MopB family.</text>
</comment>
<dbReference type="InterPro" id="IPR052205">
    <property type="entry name" value="FliO/MopB"/>
</dbReference>
<evidence type="ECO:0000313" key="8">
    <source>
        <dbReference type="EMBL" id="KFB77481.1"/>
    </source>
</evidence>
<keyword evidence="3 7" id="KW-1133">Transmembrane helix</keyword>
<evidence type="ECO:0000256" key="1">
    <source>
        <dbReference type="ARBA" id="ARBA00022475"/>
    </source>
</evidence>
<evidence type="ECO:0000256" key="4">
    <source>
        <dbReference type="ARBA" id="ARBA00023136"/>
    </source>
</evidence>
<evidence type="ECO:0000256" key="5">
    <source>
        <dbReference type="ARBA" id="ARBA00023143"/>
    </source>
</evidence>
<proteinExistence type="inferred from homology"/>
<dbReference type="STRING" id="1453999.AW06_001407"/>
<keyword evidence="9" id="KW-1185">Reference proteome</keyword>
<gene>
    <name evidence="8" type="primary">fliO</name>
    <name evidence="8" type="ORF">AW06_001407</name>
</gene>
<dbReference type="GO" id="GO:0044781">
    <property type="term" value="P:bacterial-type flagellum organization"/>
    <property type="evidence" value="ECO:0007669"/>
    <property type="project" value="UniProtKB-UniRule"/>
</dbReference>
<dbReference type="Proteomes" id="UP000021315">
    <property type="component" value="Unassembled WGS sequence"/>
</dbReference>
<reference evidence="8" key="1">
    <citation type="submission" date="2014-02" db="EMBL/GenBank/DDBJ databases">
        <title>Expanding our view of genomic diversity in Candidatus Accumulibacter clades.</title>
        <authorList>
            <person name="Skennerton C.T."/>
            <person name="Barr J.J."/>
            <person name="Slater F.R."/>
            <person name="Bond P.L."/>
            <person name="Tyson G.W."/>
        </authorList>
    </citation>
    <scope>NUCLEOTIDE SEQUENCE [LARGE SCALE GENOMIC DNA]</scope>
</reference>
<dbReference type="GO" id="GO:0005886">
    <property type="term" value="C:plasma membrane"/>
    <property type="evidence" value="ECO:0007669"/>
    <property type="project" value="UniProtKB-SubCell"/>
</dbReference>
<comment type="subcellular location">
    <subcellularLocation>
        <location evidence="7">Cell membrane</location>
    </subcellularLocation>
    <subcellularLocation>
        <location evidence="7">Bacterial flagellum basal body</location>
    </subcellularLocation>
</comment>
<dbReference type="AlphaFoldDB" id="A0A080M921"/>
<keyword evidence="1 7" id="KW-1003">Cell membrane</keyword>
<evidence type="ECO:0000256" key="6">
    <source>
        <dbReference type="ARBA" id="ARBA00037937"/>
    </source>
</evidence>
<dbReference type="GO" id="GO:0009425">
    <property type="term" value="C:bacterial-type flagellum basal body"/>
    <property type="evidence" value="ECO:0007669"/>
    <property type="project" value="UniProtKB-SubCell"/>
</dbReference>
<sequence>MTCHQIWPTLLIRHCKPIGRHGTRRVGLLLFTLYAGSAFAQTAEPPSVSTSMLLQTVLALILVIGILFLAAFLLRKLNGGRGFGSSGPLRVVGGLVIGTRERIVLVEIGDTWIVVGLVPGQIRTLHTLPKGDLKPAGDGERHFAQWLKQITERKNEGG</sequence>
<accession>A0A080M921</accession>
<name>A0A080M921_9PROT</name>
<evidence type="ECO:0000256" key="2">
    <source>
        <dbReference type="ARBA" id="ARBA00022692"/>
    </source>
</evidence>
<protein>
    <recommendedName>
        <fullName evidence="7">Flagellar protein</fullName>
    </recommendedName>
</protein>
<dbReference type="Pfam" id="PF04347">
    <property type="entry name" value="FliO"/>
    <property type="match status" value="1"/>
</dbReference>
<evidence type="ECO:0000256" key="7">
    <source>
        <dbReference type="RuleBase" id="RU362064"/>
    </source>
</evidence>
<keyword evidence="4 7" id="KW-0472">Membrane</keyword>
<dbReference type="EMBL" id="JDST02000025">
    <property type="protein sequence ID" value="KFB77481.1"/>
    <property type="molecule type" value="Genomic_DNA"/>
</dbReference>
<feature type="transmembrane region" description="Helical" evidence="7">
    <location>
        <begin position="22"/>
        <end position="40"/>
    </location>
</feature>